<feature type="region of interest" description="Disordered" evidence="1">
    <location>
        <begin position="203"/>
        <end position="238"/>
    </location>
</feature>
<dbReference type="InterPro" id="IPR012337">
    <property type="entry name" value="RNaseH-like_sf"/>
</dbReference>
<dbReference type="SMART" id="SM00950">
    <property type="entry name" value="Piwi"/>
    <property type="match status" value="1"/>
</dbReference>
<dbReference type="Pfam" id="PF02171">
    <property type="entry name" value="Piwi"/>
    <property type="match status" value="1"/>
</dbReference>
<organism evidence="3 4">
    <name type="scientific">Haemaphysalis longicornis</name>
    <name type="common">Bush tick</name>
    <dbReference type="NCBI Taxonomy" id="44386"/>
    <lineage>
        <taxon>Eukaryota</taxon>
        <taxon>Metazoa</taxon>
        <taxon>Ecdysozoa</taxon>
        <taxon>Arthropoda</taxon>
        <taxon>Chelicerata</taxon>
        <taxon>Arachnida</taxon>
        <taxon>Acari</taxon>
        <taxon>Parasitiformes</taxon>
        <taxon>Ixodida</taxon>
        <taxon>Ixodoidea</taxon>
        <taxon>Ixodidae</taxon>
        <taxon>Haemaphysalinae</taxon>
        <taxon>Haemaphysalis</taxon>
    </lineage>
</organism>
<dbReference type="InterPro" id="IPR003165">
    <property type="entry name" value="Piwi"/>
</dbReference>
<keyword evidence="4" id="KW-1185">Reference proteome</keyword>
<feature type="domain" description="Piwi" evidence="2">
    <location>
        <begin position="1"/>
        <end position="180"/>
    </location>
</feature>
<dbReference type="VEuPathDB" id="VectorBase:HLOH_056038"/>
<dbReference type="Proteomes" id="UP000821853">
    <property type="component" value="Chromosome 1"/>
</dbReference>
<dbReference type="Gene3D" id="3.30.420.10">
    <property type="entry name" value="Ribonuclease H-like superfamily/Ribonuclease H"/>
    <property type="match status" value="1"/>
</dbReference>
<protein>
    <recommendedName>
        <fullName evidence="2">Piwi domain-containing protein</fullName>
    </recommendedName>
</protein>
<dbReference type="EMBL" id="JABSTR010000001">
    <property type="protein sequence ID" value="KAH9361600.1"/>
    <property type="molecule type" value="Genomic_DNA"/>
</dbReference>
<accession>A0A9J6FGR4</accession>
<proteinExistence type="predicted"/>
<name>A0A9J6FGR4_HAELO</name>
<reference evidence="3 4" key="1">
    <citation type="journal article" date="2020" name="Cell">
        <title>Large-Scale Comparative Analyses of Tick Genomes Elucidate Their Genetic Diversity and Vector Capacities.</title>
        <authorList>
            <consortium name="Tick Genome and Microbiome Consortium (TIGMIC)"/>
            <person name="Jia N."/>
            <person name="Wang J."/>
            <person name="Shi W."/>
            <person name="Du L."/>
            <person name="Sun Y."/>
            <person name="Zhan W."/>
            <person name="Jiang J.F."/>
            <person name="Wang Q."/>
            <person name="Zhang B."/>
            <person name="Ji P."/>
            <person name="Bell-Sakyi L."/>
            <person name="Cui X.M."/>
            <person name="Yuan T.T."/>
            <person name="Jiang B.G."/>
            <person name="Yang W.F."/>
            <person name="Lam T.T."/>
            <person name="Chang Q.C."/>
            <person name="Ding S.J."/>
            <person name="Wang X.J."/>
            <person name="Zhu J.G."/>
            <person name="Ruan X.D."/>
            <person name="Zhao L."/>
            <person name="Wei J.T."/>
            <person name="Ye R.Z."/>
            <person name="Que T.C."/>
            <person name="Du C.H."/>
            <person name="Zhou Y.H."/>
            <person name="Cheng J.X."/>
            <person name="Dai P.F."/>
            <person name="Guo W.B."/>
            <person name="Han X.H."/>
            <person name="Huang E.J."/>
            <person name="Li L.F."/>
            <person name="Wei W."/>
            <person name="Gao Y.C."/>
            <person name="Liu J.Z."/>
            <person name="Shao H.Z."/>
            <person name="Wang X."/>
            <person name="Wang C.C."/>
            <person name="Yang T.C."/>
            <person name="Huo Q.B."/>
            <person name="Li W."/>
            <person name="Chen H.Y."/>
            <person name="Chen S.E."/>
            <person name="Zhou L.G."/>
            <person name="Ni X.B."/>
            <person name="Tian J.H."/>
            <person name="Sheng Y."/>
            <person name="Liu T."/>
            <person name="Pan Y.S."/>
            <person name="Xia L.Y."/>
            <person name="Li J."/>
            <person name="Zhao F."/>
            <person name="Cao W.C."/>
        </authorList>
    </citation>
    <scope>NUCLEOTIDE SEQUENCE [LARGE SCALE GENOMIC DNA]</scope>
    <source>
        <strain evidence="3">HaeL-2018</strain>
    </source>
</reference>
<evidence type="ECO:0000259" key="2">
    <source>
        <dbReference type="PROSITE" id="PS50822"/>
    </source>
</evidence>
<evidence type="ECO:0000313" key="3">
    <source>
        <dbReference type="EMBL" id="KAH9361600.1"/>
    </source>
</evidence>
<evidence type="ECO:0000313" key="4">
    <source>
        <dbReference type="Proteomes" id="UP000821853"/>
    </source>
</evidence>
<evidence type="ECO:0000256" key="1">
    <source>
        <dbReference type="SAM" id="MobiDB-lite"/>
    </source>
</evidence>
<dbReference type="InterPro" id="IPR036397">
    <property type="entry name" value="RNaseH_sf"/>
</dbReference>
<dbReference type="PANTHER" id="PTHR22891">
    <property type="entry name" value="EUKARYOTIC TRANSLATION INITIATION FACTOR 2C"/>
    <property type="match status" value="1"/>
</dbReference>
<gene>
    <name evidence="3" type="ORF">HPB48_001477</name>
</gene>
<dbReference type="GO" id="GO:0003676">
    <property type="term" value="F:nucleic acid binding"/>
    <property type="evidence" value="ECO:0007669"/>
    <property type="project" value="InterPro"/>
</dbReference>
<dbReference type="AlphaFoldDB" id="A0A9J6FGR4"/>
<sequence length="264" mass="29577">MTAGADVTHPDPTEMNRPSAAAVVASVDRLAFRYVSTLRIQMQSSVAKACVEVIEDMNNIAGEPLVGLCRINNGVKPENVFRDGVSEGQFSQVQQYEVAALQEAYREVEPYYKPATTFLAVLKRQRHTRFMPRDRRDSSGKSGDIPPGAVIDTVFPHPVDFDFFLCFHFGIRGTSRPAHYWLRSRHPAGTCLWRVQHTHCASGRSSLRQRSTTPTTRPRGPSATWTHPRRAPAPGAARTVPCHRRVADFPAKICKLIQNKMFHI</sequence>
<dbReference type="OrthoDB" id="6508099at2759"/>
<comment type="caution">
    <text evidence="3">The sequence shown here is derived from an EMBL/GenBank/DDBJ whole genome shotgun (WGS) entry which is preliminary data.</text>
</comment>
<feature type="compositionally biased region" description="Low complexity" evidence="1">
    <location>
        <begin position="204"/>
        <end position="224"/>
    </location>
</feature>
<dbReference type="OMA" id="HTHCASG"/>
<dbReference type="SUPFAM" id="SSF53098">
    <property type="entry name" value="Ribonuclease H-like"/>
    <property type="match status" value="1"/>
</dbReference>
<dbReference type="PROSITE" id="PS50822">
    <property type="entry name" value="PIWI"/>
    <property type="match status" value="1"/>
</dbReference>